<reference evidence="1 2" key="1">
    <citation type="submission" date="2021-03" db="EMBL/GenBank/DDBJ databases">
        <title>Sequencing the genomes of 1000 actinobacteria strains.</title>
        <authorList>
            <person name="Klenk H.-P."/>
        </authorList>
    </citation>
    <scope>NUCLEOTIDE SEQUENCE [LARGE SCALE GENOMIC DNA]</scope>
    <source>
        <strain evidence="1 2">DSM 46670</strain>
    </source>
</reference>
<dbReference type="RefSeq" id="WP_209638574.1">
    <property type="nucleotide sequence ID" value="NZ_JAGINW010000001.1"/>
</dbReference>
<comment type="caution">
    <text evidence="1">The sequence shown here is derived from an EMBL/GenBank/DDBJ whole genome shotgun (WGS) entry which is preliminary data.</text>
</comment>
<dbReference type="EMBL" id="JAGINW010000001">
    <property type="protein sequence ID" value="MBP2322845.1"/>
    <property type="molecule type" value="Genomic_DNA"/>
</dbReference>
<evidence type="ECO:0000313" key="1">
    <source>
        <dbReference type="EMBL" id="MBP2322845.1"/>
    </source>
</evidence>
<evidence type="ECO:0000313" key="2">
    <source>
        <dbReference type="Proteomes" id="UP001519332"/>
    </source>
</evidence>
<name>A0ABS4TEK5_9PSEU</name>
<sequence>MPTSPDPEAMGLVLAAQVLHRDAALYRQPVDPQQPAHRGVAEMSLRVHQPVHSHPGRTGLCLLGSGNWPGITRGLEHRVPPSSAGVTLDATTVGDFPATLTKVIRPYAERD</sequence>
<proteinExistence type="predicted"/>
<accession>A0ABS4TEK5</accession>
<gene>
    <name evidence="1" type="ORF">JOF56_003230</name>
</gene>
<organism evidence="1 2">
    <name type="scientific">Kibdelosporangium banguiense</name>
    <dbReference type="NCBI Taxonomy" id="1365924"/>
    <lineage>
        <taxon>Bacteria</taxon>
        <taxon>Bacillati</taxon>
        <taxon>Actinomycetota</taxon>
        <taxon>Actinomycetes</taxon>
        <taxon>Pseudonocardiales</taxon>
        <taxon>Pseudonocardiaceae</taxon>
        <taxon>Kibdelosporangium</taxon>
    </lineage>
</organism>
<keyword evidence="2" id="KW-1185">Reference proteome</keyword>
<protein>
    <submittedName>
        <fullName evidence="1">Uncharacterized protein</fullName>
    </submittedName>
</protein>
<dbReference type="Proteomes" id="UP001519332">
    <property type="component" value="Unassembled WGS sequence"/>
</dbReference>